<dbReference type="RefSeq" id="WP_018647375.1">
    <property type="nucleotide sequence ID" value="NZ_VLLA01000003.1"/>
</dbReference>
<accession>A0A562RWE8</accession>
<name>A0A562RWE8_9BRAD</name>
<evidence type="ECO:0000313" key="2">
    <source>
        <dbReference type="Proteomes" id="UP000316291"/>
    </source>
</evidence>
<dbReference type="Proteomes" id="UP000316291">
    <property type="component" value="Unassembled WGS sequence"/>
</dbReference>
<proteinExistence type="predicted"/>
<evidence type="ECO:0000313" key="1">
    <source>
        <dbReference type="EMBL" id="TWI73421.1"/>
    </source>
</evidence>
<dbReference type="AlphaFoldDB" id="A0A562RWE8"/>
<sequence length="42" mass="4610">MMVIDLRDGIRPVSLSLGQNATRAAMRSLEETGARLRDPPSK</sequence>
<gene>
    <name evidence="1" type="ORF">IQ16_01557</name>
</gene>
<comment type="caution">
    <text evidence="1">The sequence shown here is derived from an EMBL/GenBank/DDBJ whole genome shotgun (WGS) entry which is preliminary data.</text>
</comment>
<dbReference type="EMBL" id="VLLA01000003">
    <property type="protein sequence ID" value="TWI73421.1"/>
    <property type="molecule type" value="Genomic_DNA"/>
</dbReference>
<reference evidence="1 2" key="1">
    <citation type="journal article" date="2015" name="Stand. Genomic Sci.">
        <title>Genomic Encyclopedia of Bacterial and Archaeal Type Strains, Phase III: the genomes of soil and plant-associated and newly described type strains.</title>
        <authorList>
            <person name="Whitman W.B."/>
            <person name="Woyke T."/>
            <person name="Klenk H.P."/>
            <person name="Zhou Y."/>
            <person name="Lilburn T.G."/>
            <person name="Beck B.J."/>
            <person name="De Vos P."/>
            <person name="Vandamme P."/>
            <person name="Eisen J.A."/>
            <person name="Garrity G."/>
            <person name="Hugenholtz P."/>
            <person name="Kyrpides N.C."/>
        </authorList>
    </citation>
    <scope>NUCLEOTIDE SEQUENCE [LARGE SCALE GENOMIC DNA]</scope>
    <source>
        <strain evidence="1 2">CGMCC 1.10948</strain>
    </source>
</reference>
<protein>
    <submittedName>
        <fullName evidence="1">Uncharacterized protein</fullName>
    </submittedName>
</protein>
<keyword evidence="2" id="KW-1185">Reference proteome</keyword>
<organism evidence="1 2">
    <name type="scientific">Bradyrhizobium huanghuaihaiense</name>
    <dbReference type="NCBI Taxonomy" id="990078"/>
    <lineage>
        <taxon>Bacteria</taxon>
        <taxon>Pseudomonadati</taxon>
        <taxon>Pseudomonadota</taxon>
        <taxon>Alphaproteobacteria</taxon>
        <taxon>Hyphomicrobiales</taxon>
        <taxon>Nitrobacteraceae</taxon>
        <taxon>Bradyrhizobium</taxon>
    </lineage>
</organism>